<dbReference type="EMBL" id="UPTC01001931">
    <property type="protein sequence ID" value="VBB32791.1"/>
    <property type="molecule type" value="Genomic_DNA"/>
</dbReference>
<dbReference type="AlphaFoldDB" id="A0A498SM14"/>
<name>A0A498SM14_ACAVI</name>
<proteinExistence type="predicted"/>
<reference evidence="2 3" key="1">
    <citation type="submission" date="2018-08" db="EMBL/GenBank/DDBJ databases">
        <authorList>
            <person name="Laetsch R D."/>
            <person name="Stevens L."/>
            <person name="Kumar S."/>
            <person name="Blaxter L. M."/>
        </authorList>
    </citation>
    <scope>NUCLEOTIDE SEQUENCE [LARGE SCALE GENOMIC DNA]</scope>
</reference>
<evidence type="ECO:0000313" key="3">
    <source>
        <dbReference type="Proteomes" id="UP000276991"/>
    </source>
</evidence>
<protein>
    <submittedName>
        <fullName evidence="2">Uncharacterized protein</fullName>
    </submittedName>
</protein>
<evidence type="ECO:0000313" key="2">
    <source>
        <dbReference type="EMBL" id="VBB32791.1"/>
    </source>
</evidence>
<keyword evidence="1" id="KW-0812">Transmembrane</keyword>
<organism evidence="2 3">
    <name type="scientific">Acanthocheilonema viteae</name>
    <name type="common">Filarial nematode worm</name>
    <name type="synonym">Dipetalonema viteae</name>
    <dbReference type="NCBI Taxonomy" id="6277"/>
    <lineage>
        <taxon>Eukaryota</taxon>
        <taxon>Metazoa</taxon>
        <taxon>Ecdysozoa</taxon>
        <taxon>Nematoda</taxon>
        <taxon>Chromadorea</taxon>
        <taxon>Rhabditida</taxon>
        <taxon>Spirurina</taxon>
        <taxon>Spiruromorpha</taxon>
        <taxon>Filarioidea</taxon>
        <taxon>Onchocercidae</taxon>
        <taxon>Acanthocheilonema</taxon>
    </lineage>
</organism>
<dbReference type="STRING" id="6277.A0A498SM14"/>
<gene>
    <name evidence="2" type="ORF">NAV_LOCUS7582</name>
</gene>
<evidence type="ECO:0000256" key="1">
    <source>
        <dbReference type="SAM" id="Phobius"/>
    </source>
</evidence>
<accession>A0A498SM14</accession>
<keyword evidence="3" id="KW-1185">Reference proteome</keyword>
<dbReference type="Proteomes" id="UP000276991">
    <property type="component" value="Unassembled WGS sequence"/>
</dbReference>
<keyword evidence="1" id="KW-1133">Transmembrane helix</keyword>
<sequence length="151" mass="17161">MMDNNNELSTKNIPNIANIIYPISSNNIKEYADISMCKERQTVQSREEDYRTVFFSQVRSLSCELPFLVNHILILAWEFRSFLNNVRTRESPLSTPEQHTYLTATVAAAALVANFPLISLLNHFGIRFIFTIPRVLSSFAACILLMAIICG</sequence>
<feature type="transmembrane region" description="Helical" evidence="1">
    <location>
        <begin position="128"/>
        <end position="149"/>
    </location>
</feature>
<keyword evidence="1" id="KW-0472">Membrane</keyword>
<feature type="transmembrane region" description="Helical" evidence="1">
    <location>
        <begin position="99"/>
        <end position="121"/>
    </location>
</feature>